<keyword evidence="4" id="KW-0732">Signal</keyword>
<comment type="subcellular location">
    <subcellularLocation>
        <location evidence="4">Secreted</location>
        <location evidence="4">Extracellular space</location>
        <location evidence="4">Apoplast</location>
    </subcellularLocation>
</comment>
<dbReference type="EMBL" id="EF083398">
    <property type="protein sequence ID" value="ABK22746.1"/>
    <property type="molecule type" value="mRNA"/>
</dbReference>
<comment type="function">
    <text evidence="4">Dirigent proteins impart stereoselectivity on the phenoxy radical-coupling reaction, yielding optically active lignans from two molecules of coniferyl alcohol in the biosynthesis of lignans, flavonolignans, and alkaloids and thus plays a central role in plant secondary metabolism.</text>
</comment>
<evidence type="ECO:0000256" key="2">
    <source>
        <dbReference type="ARBA" id="ARBA00011738"/>
    </source>
</evidence>
<protein>
    <recommendedName>
        <fullName evidence="4">Dirigent protein</fullName>
    </recommendedName>
</protein>
<dbReference type="Pfam" id="PF03018">
    <property type="entry name" value="Dirigent"/>
    <property type="match status" value="1"/>
</dbReference>
<organism evidence="6">
    <name type="scientific">Picea sitchensis</name>
    <name type="common">Sitka spruce</name>
    <name type="synonym">Pinus sitchensis</name>
    <dbReference type="NCBI Taxonomy" id="3332"/>
    <lineage>
        <taxon>Eukaryota</taxon>
        <taxon>Viridiplantae</taxon>
        <taxon>Streptophyta</taxon>
        <taxon>Embryophyta</taxon>
        <taxon>Tracheophyta</taxon>
        <taxon>Spermatophyta</taxon>
        <taxon>Pinopsida</taxon>
        <taxon>Pinidae</taxon>
        <taxon>Conifers I</taxon>
        <taxon>Pinales</taxon>
        <taxon>Pinaceae</taxon>
        <taxon>Picea</taxon>
    </lineage>
</organism>
<dbReference type="GO" id="GO:0048046">
    <property type="term" value="C:apoplast"/>
    <property type="evidence" value="ECO:0007669"/>
    <property type="project" value="UniProtKB-SubCell"/>
</dbReference>
<reference evidence="5" key="2">
    <citation type="journal article" date="2008" name="BMC Genomics">
        <title>A conifer genomics resource of 200,000 spruce (Picea spp.) ESTs and 6,464 high-quality, sequence-finished full-length cDNAs for Sitka spruce (Picea sitchensis).</title>
        <authorList>
            <person name="Ralph S.G."/>
            <person name="Chun H.J."/>
            <person name="Kolosova N."/>
            <person name="Cooper D."/>
            <person name="Oddy C."/>
            <person name="Ritland C.E."/>
            <person name="Kirkpatrick R."/>
            <person name="Moore R."/>
            <person name="Barber S."/>
            <person name="Holt R.A."/>
            <person name="Jones S.J."/>
            <person name="Marra M.A."/>
            <person name="Douglas C.J."/>
            <person name="Ritland K."/>
            <person name="Bohlmann J."/>
        </authorList>
    </citation>
    <scope>NUCLEOTIDE SEQUENCE</scope>
    <source>
        <tissue evidence="5">Bark</tissue>
    </source>
</reference>
<evidence type="ECO:0000256" key="3">
    <source>
        <dbReference type="ARBA" id="ARBA00022525"/>
    </source>
</evidence>
<feature type="signal peptide" evidence="4">
    <location>
        <begin position="1"/>
        <end position="27"/>
    </location>
</feature>
<evidence type="ECO:0000313" key="6">
    <source>
        <dbReference type="EMBL" id="ABR27720.1"/>
    </source>
</evidence>
<proteinExistence type="evidence at transcript level"/>
<dbReference type="Gene3D" id="2.40.480.10">
    <property type="entry name" value="Allene oxide cyclase-like"/>
    <property type="match status" value="1"/>
</dbReference>
<dbReference type="EMBL" id="EF643704">
    <property type="protein sequence ID" value="ABR27720.1"/>
    <property type="molecule type" value="mRNA"/>
</dbReference>
<reference evidence="6" key="1">
    <citation type="journal article" date="2007" name="Phytochemistry">
        <title>Dirigent proteins in conifer defense II: Extended gene discovery, phylogeny, and constitutive and stress-induced gene expression in spruce (Picea spp.).</title>
        <authorList>
            <person name="Ralph S.G."/>
            <person name="Jancsik S."/>
            <person name="Bohlmann J."/>
        </authorList>
    </citation>
    <scope>NUCLEOTIDE SEQUENCE</scope>
</reference>
<sequence length="168" mass="18123">MAAPQSSNLSLLAVIILLVGGTHHAVGMELKKTEIEFYMHDVVKAMKNITTMKVTHGPHGFGMIRVIDNVLTEGLQQNSKELGRARGMYVQDSLSGANLLMVLTVIFQAGEHSGSTLCLQGQDDTKQREISVVGGTGHFRHATGNAILETQLSMGANSILNFNITVLH</sequence>
<name>A6YR00_PICSI</name>
<comment type="subunit">
    <text evidence="2 4">Homodimer.</text>
</comment>
<keyword evidence="4" id="KW-0052">Apoplast</keyword>
<dbReference type="InterPro" id="IPR004265">
    <property type="entry name" value="Dirigent"/>
</dbReference>
<feature type="chain" id="PRO_5010753163" description="Dirigent protein" evidence="4">
    <location>
        <begin position="28"/>
        <end position="168"/>
    </location>
</feature>
<comment type="similarity">
    <text evidence="1 4">Belongs to the plant dirigent protein family.</text>
</comment>
<keyword evidence="3 4" id="KW-0964">Secreted</keyword>
<dbReference type="AlphaFoldDB" id="A6YR00"/>
<accession>A6YR00</accession>
<dbReference type="InterPro" id="IPR044859">
    <property type="entry name" value="Allene_oxi_cyc_Dirigent"/>
</dbReference>
<dbReference type="PANTHER" id="PTHR21495">
    <property type="entry name" value="NUCLEOPORIN-RELATED"/>
    <property type="match status" value="1"/>
</dbReference>
<evidence type="ECO:0000313" key="5">
    <source>
        <dbReference type="EMBL" id="ABK22746.1"/>
    </source>
</evidence>
<evidence type="ECO:0000256" key="4">
    <source>
        <dbReference type="RuleBase" id="RU363099"/>
    </source>
</evidence>
<dbReference type="GO" id="GO:0009699">
    <property type="term" value="P:phenylpropanoid biosynthetic process"/>
    <property type="evidence" value="ECO:0007669"/>
    <property type="project" value="UniProtKB-ARBA"/>
</dbReference>
<evidence type="ECO:0000256" key="1">
    <source>
        <dbReference type="ARBA" id="ARBA00010746"/>
    </source>
</evidence>